<gene>
    <name evidence="2" type="ORF">Scep_024141</name>
</gene>
<reference evidence="2 3" key="1">
    <citation type="submission" date="2024-01" db="EMBL/GenBank/DDBJ databases">
        <title>Genome assemblies of Stephania.</title>
        <authorList>
            <person name="Yang L."/>
        </authorList>
    </citation>
    <scope>NUCLEOTIDE SEQUENCE [LARGE SCALE GENOMIC DNA]</scope>
    <source>
        <strain evidence="2">JXDWG</strain>
        <tissue evidence="2">Leaf</tissue>
    </source>
</reference>
<feature type="compositionally biased region" description="Basic and acidic residues" evidence="1">
    <location>
        <begin position="186"/>
        <end position="196"/>
    </location>
</feature>
<sequence>MGTGRSPITPTPFPSLAPIHHLCTFASIALSSLDLIHSLKRTNLPQSRTPVNRTSPCCSLTPLPRSSDYVSRAGGVYCGLARVQLRRWLMKDRRKGYRERAAAAAVRRPELRRGWLDGDVAPKVALARSSDAGEEERQRRRRQQRSSGAQQCSRSAARARTTWSNDALSDRSIPTRHNNSGTSKSFLRELRRSERLNRRRSRTAARDDARARTARQAVAVAR</sequence>
<dbReference type="Proteomes" id="UP001419268">
    <property type="component" value="Unassembled WGS sequence"/>
</dbReference>
<evidence type="ECO:0000313" key="3">
    <source>
        <dbReference type="Proteomes" id="UP001419268"/>
    </source>
</evidence>
<evidence type="ECO:0000256" key="1">
    <source>
        <dbReference type="SAM" id="MobiDB-lite"/>
    </source>
</evidence>
<keyword evidence="3" id="KW-1185">Reference proteome</keyword>
<feature type="region of interest" description="Disordered" evidence="1">
    <location>
        <begin position="126"/>
        <end position="222"/>
    </location>
</feature>
<proteinExistence type="predicted"/>
<evidence type="ECO:0000313" key="2">
    <source>
        <dbReference type="EMBL" id="KAK9100711.1"/>
    </source>
</evidence>
<feature type="compositionally biased region" description="Polar residues" evidence="1">
    <location>
        <begin position="175"/>
        <end position="185"/>
    </location>
</feature>
<feature type="compositionally biased region" description="Low complexity" evidence="1">
    <location>
        <begin position="145"/>
        <end position="160"/>
    </location>
</feature>
<organism evidence="2 3">
    <name type="scientific">Stephania cephalantha</name>
    <dbReference type="NCBI Taxonomy" id="152367"/>
    <lineage>
        <taxon>Eukaryota</taxon>
        <taxon>Viridiplantae</taxon>
        <taxon>Streptophyta</taxon>
        <taxon>Embryophyta</taxon>
        <taxon>Tracheophyta</taxon>
        <taxon>Spermatophyta</taxon>
        <taxon>Magnoliopsida</taxon>
        <taxon>Ranunculales</taxon>
        <taxon>Menispermaceae</taxon>
        <taxon>Menispermoideae</taxon>
        <taxon>Cissampelideae</taxon>
        <taxon>Stephania</taxon>
    </lineage>
</organism>
<dbReference type="AlphaFoldDB" id="A0AAP0HXZ7"/>
<protein>
    <submittedName>
        <fullName evidence="2">Uncharacterized protein</fullName>
    </submittedName>
</protein>
<accession>A0AAP0HXZ7</accession>
<name>A0AAP0HXZ7_9MAGN</name>
<comment type="caution">
    <text evidence="2">The sequence shown here is derived from an EMBL/GenBank/DDBJ whole genome shotgun (WGS) entry which is preliminary data.</text>
</comment>
<dbReference type="EMBL" id="JBBNAG010000010">
    <property type="protein sequence ID" value="KAK9100711.1"/>
    <property type="molecule type" value="Genomic_DNA"/>
</dbReference>